<feature type="compositionally biased region" description="Acidic residues" evidence="1">
    <location>
        <begin position="1"/>
        <end position="14"/>
    </location>
</feature>
<dbReference type="RefSeq" id="XP_009542196.1">
    <property type="nucleotide sequence ID" value="XM_009543901.1"/>
</dbReference>
<dbReference type="EMBL" id="KI925455">
    <property type="protein sequence ID" value="ETW85330.1"/>
    <property type="molecule type" value="Genomic_DNA"/>
</dbReference>
<gene>
    <name evidence="2" type="ORF">HETIRDRAFT_168447</name>
</gene>
<feature type="region of interest" description="Disordered" evidence="1">
    <location>
        <begin position="344"/>
        <end position="368"/>
    </location>
</feature>
<protein>
    <recommendedName>
        <fullName evidence="4">C2H2-type domain-containing protein</fullName>
    </recommendedName>
</protein>
<dbReference type="InParanoid" id="W4KJ46"/>
<evidence type="ECO:0008006" key="4">
    <source>
        <dbReference type="Google" id="ProtNLM"/>
    </source>
</evidence>
<dbReference type="Gene3D" id="3.30.160.60">
    <property type="entry name" value="Classic Zinc Finger"/>
    <property type="match status" value="1"/>
</dbReference>
<organism evidence="2 3">
    <name type="scientific">Heterobasidion irregulare (strain TC 32-1)</name>
    <dbReference type="NCBI Taxonomy" id="747525"/>
    <lineage>
        <taxon>Eukaryota</taxon>
        <taxon>Fungi</taxon>
        <taxon>Dikarya</taxon>
        <taxon>Basidiomycota</taxon>
        <taxon>Agaricomycotina</taxon>
        <taxon>Agaricomycetes</taxon>
        <taxon>Russulales</taxon>
        <taxon>Bondarzewiaceae</taxon>
        <taxon>Heterobasidion</taxon>
        <taxon>Heterobasidion annosum species complex</taxon>
    </lineage>
</organism>
<evidence type="ECO:0000256" key="1">
    <source>
        <dbReference type="SAM" id="MobiDB-lite"/>
    </source>
</evidence>
<reference evidence="2 3" key="1">
    <citation type="journal article" date="2012" name="New Phytol.">
        <title>Insight into trade-off between wood decay and parasitism from the genome of a fungal forest pathogen.</title>
        <authorList>
            <person name="Olson A."/>
            <person name="Aerts A."/>
            <person name="Asiegbu F."/>
            <person name="Belbahri L."/>
            <person name="Bouzid O."/>
            <person name="Broberg A."/>
            <person name="Canback B."/>
            <person name="Coutinho P.M."/>
            <person name="Cullen D."/>
            <person name="Dalman K."/>
            <person name="Deflorio G."/>
            <person name="van Diepen L.T."/>
            <person name="Dunand C."/>
            <person name="Duplessis S."/>
            <person name="Durling M."/>
            <person name="Gonthier P."/>
            <person name="Grimwood J."/>
            <person name="Fossdal C.G."/>
            <person name="Hansson D."/>
            <person name="Henrissat B."/>
            <person name="Hietala A."/>
            <person name="Himmelstrand K."/>
            <person name="Hoffmeister D."/>
            <person name="Hogberg N."/>
            <person name="James T.Y."/>
            <person name="Karlsson M."/>
            <person name="Kohler A."/>
            <person name="Kues U."/>
            <person name="Lee Y.H."/>
            <person name="Lin Y.C."/>
            <person name="Lind M."/>
            <person name="Lindquist E."/>
            <person name="Lombard V."/>
            <person name="Lucas S."/>
            <person name="Lunden K."/>
            <person name="Morin E."/>
            <person name="Murat C."/>
            <person name="Park J."/>
            <person name="Raffaello T."/>
            <person name="Rouze P."/>
            <person name="Salamov A."/>
            <person name="Schmutz J."/>
            <person name="Solheim H."/>
            <person name="Stahlberg J."/>
            <person name="Velez H."/>
            <person name="de Vries R.P."/>
            <person name="Wiebenga A."/>
            <person name="Woodward S."/>
            <person name="Yakovlev I."/>
            <person name="Garbelotto M."/>
            <person name="Martin F."/>
            <person name="Grigoriev I.V."/>
            <person name="Stenlid J."/>
        </authorList>
    </citation>
    <scope>NUCLEOTIDE SEQUENCE [LARGE SCALE GENOMIC DNA]</scope>
    <source>
        <strain evidence="2 3">TC 32-1</strain>
    </source>
</reference>
<accession>W4KJ46</accession>
<dbReference type="Proteomes" id="UP000030671">
    <property type="component" value="Unassembled WGS sequence"/>
</dbReference>
<sequence length="464" mass="50735">MSDYYSDDSFDDELSTPGAGPSCSQPYVDETHGESDHIDESDEDVHLPRVRGASIQPWPYAYIAHGGHHSPYAPLTHPSLPETNLEVPASFAQRAPARAVQWDDDNQMACPWPFPVPLPATHTYTEAATRHIPTSTFPTLAHPIEVEERPLMRCAAPFSSLLGAVYPIQGPWRDMAREIVEAPRDIVLRVLAEVPPRMPVEEVPKPAPELPPSPETASVPVPQEHYVDMEEGPRRKKARNEKGSEGEGEGQGESQGGNGAKAERRIVRRPRMPPIAGCGLFSVRLPSHYAARGREMVGVQSQIHVVHPQAHSSALKQNTNTSTTSTHRVEIPIGEPVPETVLQSIEGPSTATPGEEQRGARKRKRADPHICDGPDGCSKRLSCPYDMPRHKATLRHEGVRRFPCDDYKVPFVRKDEVLRHKRDHCPNRARTDNGKDGPSQGPRDDGSGGGGGGMGVMGNGLLSG</sequence>
<feature type="region of interest" description="Disordered" evidence="1">
    <location>
        <begin position="1"/>
        <end position="48"/>
    </location>
</feature>
<keyword evidence="3" id="KW-1185">Reference proteome</keyword>
<dbReference type="GeneID" id="20668157"/>
<dbReference type="KEGG" id="hir:HETIRDRAFT_168447"/>
<proteinExistence type="predicted"/>
<feature type="compositionally biased region" description="Gly residues" evidence="1">
    <location>
        <begin position="249"/>
        <end position="259"/>
    </location>
</feature>
<name>W4KJ46_HETIT</name>
<feature type="region of interest" description="Disordered" evidence="1">
    <location>
        <begin position="419"/>
        <end position="464"/>
    </location>
</feature>
<feature type="compositionally biased region" description="Pro residues" evidence="1">
    <location>
        <begin position="205"/>
        <end position="214"/>
    </location>
</feature>
<feature type="compositionally biased region" description="Basic and acidic residues" evidence="1">
    <location>
        <begin position="419"/>
        <end position="435"/>
    </location>
</feature>
<feature type="region of interest" description="Disordered" evidence="1">
    <location>
        <begin position="199"/>
        <end position="269"/>
    </location>
</feature>
<dbReference type="OrthoDB" id="8685330at2759"/>
<feature type="compositionally biased region" description="Basic and acidic residues" evidence="1">
    <location>
        <begin position="29"/>
        <end position="38"/>
    </location>
</feature>
<feature type="compositionally biased region" description="Gly residues" evidence="1">
    <location>
        <begin position="447"/>
        <end position="464"/>
    </location>
</feature>
<dbReference type="HOGENOM" id="CLU_589324_0_0_1"/>
<dbReference type="AlphaFoldDB" id="W4KJ46"/>
<evidence type="ECO:0000313" key="2">
    <source>
        <dbReference type="EMBL" id="ETW85330.1"/>
    </source>
</evidence>
<evidence type="ECO:0000313" key="3">
    <source>
        <dbReference type="Proteomes" id="UP000030671"/>
    </source>
</evidence>